<evidence type="ECO:0000313" key="7">
    <source>
        <dbReference type="Proteomes" id="UP000278807"/>
    </source>
</evidence>
<dbReference type="AlphaFoldDB" id="A0A0R3TGC3"/>
<evidence type="ECO:0000256" key="5">
    <source>
        <dbReference type="SAM" id="Phobius"/>
    </source>
</evidence>
<dbReference type="PRINTS" id="PR00259">
    <property type="entry name" value="TMFOUR"/>
</dbReference>
<reference evidence="8" key="1">
    <citation type="submission" date="2017-02" db="UniProtKB">
        <authorList>
            <consortium name="WormBaseParasite"/>
        </authorList>
    </citation>
    <scope>IDENTIFICATION</scope>
</reference>
<gene>
    <name evidence="6" type="ORF">HNAJ_LOCUS6110</name>
</gene>
<evidence type="ECO:0000256" key="2">
    <source>
        <dbReference type="ARBA" id="ARBA00022692"/>
    </source>
</evidence>
<evidence type="ECO:0000313" key="6">
    <source>
        <dbReference type="EMBL" id="VDO01970.1"/>
    </source>
</evidence>
<proteinExistence type="predicted"/>
<feature type="transmembrane region" description="Helical" evidence="5">
    <location>
        <begin position="82"/>
        <end position="104"/>
    </location>
</feature>
<keyword evidence="3 5" id="KW-1133">Transmembrane helix</keyword>
<dbReference type="Proteomes" id="UP000278807">
    <property type="component" value="Unassembled WGS sequence"/>
</dbReference>
<comment type="subcellular location">
    <subcellularLocation>
        <location evidence="1">Membrane</location>
        <topology evidence="1">Multi-pass membrane protein</topology>
    </subcellularLocation>
</comment>
<dbReference type="GO" id="GO:0016020">
    <property type="term" value="C:membrane"/>
    <property type="evidence" value="ECO:0007669"/>
    <property type="project" value="UniProtKB-SubCell"/>
</dbReference>
<keyword evidence="4 5" id="KW-0472">Membrane</keyword>
<evidence type="ECO:0000313" key="8">
    <source>
        <dbReference type="WBParaSite" id="HNAJ_0000611401-mRNA-1"/>
    </source>
</evidence>
<dbReference type="OrthoDB" id="6361633at2759"/>
<evidence type="ECO:0000256" key="1">
    <source>
        <dbReference type="ARBA" id="ARBA00004141"/>
    </source>
</evidence>
<evidence type="ECO:0000256" key="4">
    <source>
        <dbReference type="ARBA" id="ARBA00023136"/>
    </source>
</evidence>
<sequence length="114" mass="12410">MPQKRNFQGFFRFFLIIFGYAIYVSGVLLLGYGSFLLHEEITEGLMESAPSLEAFMILIGACLLVAAIVGCVGAFRGNQTVNLVFSVVMLILILSGIIVGAVLIQSSKEVFDLQ</sequence>
<feature type="transmembrane region" description="Helical" evidence="5">
    <location>
        <begin position="12"/>
        <end position="35"/>
    </location>
</feature>
<keyword evidence="2 5" id="KW-0812">Transmembrane</keyword>
<protein>
    <submittedName>
        <fullName evidence="8">DUF4064 domain-containing protein</fullName>
    </submittedName>
</protein>
<keyword evidence="7" id="KW-1185">Reference proteome</keyword>
<reference evidence="6 7" key="2">
    <citation type="submission" date="2018-11" db="EMBL/GenBank/DDBJ databases">
        <authorList>
            <consortium name="Pathogen Informatics"/>
        </authorList>
    </citation>
    <scope>NUCLEOTIDE SEQUENCE [LARGE SCALE GENOMIC DNA]</scope>
</reference>
<dbReference type="Pfam" id="PF00335">
    <property type="entry name" value="Tetraspanin"/>
    <property type="match status" value="1"/>
</dbReference>
<accession>A0A0R3TGC3</accession>
<organism evidence="8">
    <name type="scientific">Rodentolepis nana</name>
    <name type="common">Dwarf tapeworm</name>
    <name type="synonym">Hymenolepis nana</name>
    <dbReference type="NCBI Taxonomy" id="102285"/>
    <lineage>
        <taxon>Eukaryota</taxon>
        <taxon>Metazoa</taxon>
        <taxon>Spiralia</taxon>
        <taxon>Lophotrochozoa</taxon>
        <taxon>Platyhelminthes</taxon>
        <taxon>Cestoda</taxon>
        <taxon>Eucestoda</taxon>
        <taxon>Cyclophyllidea</taxon>
        <taxon>Hymenolepididae</taxon>
        <taxon>Rodentolepis</taxon>
    </lineage>
</organism>
<name>A0A0R3TGC3_RODNA</name>
<dbReference type="InterPro" id="IPR018499">
    <property type="entry name" value="Tetraspanin/Peripherin"/>
</dbReference>
<feature type="transmembrane region" description="Helical" evidence="5">
    <location>
        <begin position="55"/>
        <end position="75"/>
    </location>
</feature>
<evidence type="ECO:0000256" key="3">
    <source>
        <dbReference type="ARBA" id="ARBA00022989"/>
    </source>
</evidence>
<dbReference type="WBParaSite" id="HNAJ_0000611401-mRNA-1">
    <property type="protein sequence ID" value="HNAJ_0000611401-mRNA-1"/>
    <property type="gene ID" value="HNAJ_0000611401"/>
</dbReference>
<dbReference type="EMBL" id="UZAE01006057">
    <property type="protein sequence ID" value="VDO01970.1"/>
    <property type="molecule type" value="Genomic_DNA"/>
</dbReference>